<dbReference type="EMBL" id="JBHULK010000002">
    <property type="protein sequence ID" value="MFD2535166.1"/>
    <property type="molecule type" value="Genomic_DNA"/>
</dbReference>
<dbReference type="SUPFAM" id="SSF54427">
    <property type="entry name" value="NTF2-like"/>
    <property type="match status" value="1"/>
</dbReference>
<organism evidence="1 2">
    <name type="scientific">Gelatiniphilus marinus</name>
    <dbReference type="NCBI Taxonomy" id="1759464"/>
    <lineage>
        <taxon>Bacteria</taxon>
        <taxon>Pseudomonadati</taxon>
        <taxon>Bacteroidota</taxon>
        <taxon>Flavobacteriia</taxon>
        <taxon>Flavobacteriales</taxon>
        <taxon>Flavobacteriaceae</taxon>
        <taxon>Gelatiniphilus</taxon>
    </lineage>
</organism>
<name>A0ABW5JSD2_9FLAO</name>
<dbReference type="Gene3D" id="3.10.450.50">
    <property type="match status" value="1"/>
</dbReference>
<dbReference type="InterPro" id="IPR032710">
    <property type="entry name" value="NTF2-like_dom_sf"/>
</dbReference>
<dbReference type="Proteomes" id="UP001597441">
    <property type="component" value="Unassembled WGS sequence"/>
</dbReference>
<gene>
    <name evidence="1" type="ORF">ACFSQS_08640</name>
</gene>
<sequence length="130" mass="15235">MKSTKVDIVKNYLKYLQDGNIEKILTLFAVNAIVTSPIYGKIRAKEFYTKLINDTKTSKIQLRKVFKEIDSGTIAVYFNYLWITVQNQRIEFDVIDIIEFNNTNEIVNLKIIYDAEKSRKKLNVYSVNNK</sequence>
<comment type="caution">
    <text evidence="1">The sequence shown here is derived from an EMBL/GenBank/DDBJ whole genome shotgun (WGS) entry which is preliminary data.</text>
</comment>
<keyword evidence="2" id="KW-1185">Reference proteome</keyword>
<evidence type="ECO:0000313" key="1">
    <source>
        <dbReference type="EMBL" id="MFD2535166.1"/>
    </source>
</evidence>
<dbReference type="RefSeq" id="WP_388017117.1">
    <property type="nucleotide sequence ID" value="NZ_JBHUDT010000002.1"/>
</dbReference>
<proteinExistence type="predicted"/>
<protein>
    <submittedName>
        <fullName evidence="1">Nuclear transport factor 2 family protein</fullName>
    </submittedName>
</protein>
<reference evidence="2" key="1">
    <citation type="journal article" date="2019" name="Int. J. Syst. Evol. Microbiol.">
        <title>The Global Catalogue of Microorganisms (GCM) 10K type strain sequencing project: providing services to taxonomists for standard genome sequencing and annotation.</title>
        <authorList>
            <consortium name="The Broad Institute Genomics Platform"/>
            <consortium name="The Broad Institute Genome Sequencing Center for Infectious Disease"/>
            <person name="Wu L."/>
            <person name="Ma J."/>
        </authorList>
    </citation>
    <scope>NUCLEOTIDE SEQUENCE [LARGE SCALE GENOMIC DNA]</scope>
    <source>
        <strain evidence="2">KCTC 42903</strain>
    </source>
</reference>
<evidence type="ECO:0000313" key="2">
    <source>
        <dbReference type="Proteomes" id="UP001597441"/>
    </source>
</evidence>
<accession>A0ABW5JSD2</accession>